<proteinExistence type="inferred from homology"/>
<evidence type="ECO:0000256" key="1">
    <source>
        <dbReference type="ARBA" id="ARBA00001947"/>
    </source>
</evidence>
<dbReference type="EMBL" id="JBHSBN010000022">
    <property type="protein sequence ID" value="MFC4109245.1"/>
    <property type="molecule type" value="Genomic_DNA"/>
</dbReference>
<accession>A0ABV8KSY7</accession>
<keyword evidence="5" id="KW-0560">Oxidoreductase</keyword>
<name>A0ABV8KSY7_9ACTN</name>
<evidence type="ECO:0000256" key="3">
    <source>
        <dbReference type="ARBA" id="ARBA00022723"/>
    </source>
</evidence>
<evidence type="ECO:0000256" key="5">
    <source>
        <dbReference type="ARBA" id="ARBA00023002"/>
    </source>
</evidence>
<keyword evidence="3" id="KW-0479">Metal-binding</keyword>
<dbReference type="Gene3D" id="3.40.50.720">
    <property type="entry name" value="NAD(P)-binding Rossmann-like Domain"/>
    <property type="match status" value="1"/>
</dbReference>
<dbReference type="RefSeq" id="WP_377550409.1">
    <property type="nucleotide sequence ID" value="NZ_JBHSBN010000022.1"/>
</dbReference>
<dbReference type="SUPFAM" id="SSF51735">
    <property type="entry name" value="NAD(P)-binding Rossmann-fold domains"/>
    <property type="match status" value="1"/>
</dbReference>
<comment type="caution">
    <text evidence="7">The sequence shown here is derived from an EMBL/GenBank/DDBJ whole genome shotgun (WGS) entry which is preliminary data.</text>
</comment>
<evidence type="ECO:0000256" key="4">
    <source>
        <dbReference type="ARBA" id="ARBA00022833"/>
    </source>
</evidence>
<dbReference type="Proteomes" id="UP001595868">
    <property type="component" value="Unassembled WGS sequence"/>
</dbReference>
<dbReference type="PANTHER" id="PTHR43350">
    <property type="entry name" value="NAD-DEPENDENT ALCOHOL DEHYDROGENASE"/>
    <property type="match status" value="1"/>
</dbReference>
<evidence type="ECO:0000313" key="8">
    <source>
        <dbReference type="Proteomes" id="UP001595868"/>
    </source>
</evidence>
<dbReference type="InterPro" id="IPR013149">
    <property type="entry name" value="ADH-like_C"/>
</dbReference>
<dbReference type="Gene3D" id="3.90.180.10">
    <property type="entry name" value="Medium-chain alcohol dehydrogenases, catalytic domain"/>
    <property type="match status" value="1"/>
</dbReference>
<evidence type="ECO:0000256" key="2">
    <source>
        <dbReference type="ARBA" id="ARBA00008072"/>
    </source>
</evidence>
<keyword evidence="8" id="KW-1185">Reference proteome</keyword>
<dbReference type="InterPro" id="IPR036291">
    <property type="entry name" value="NAD(P)-bd_dom_sf"/>
</dbReference>
<evidence type="ECO:0000313" key="7">
    <source>
        <dbReference type="EMBL" id="MFC4109245.1"/>
    </source>
</evidence>
<evidence type="ECO:0000259" key="6">
    <source>
        <dbReference type="Pfam" id="PF00107"/>
    </source>
</evidence>
<dbReference type="Pfam" id="PF00107">
    <property type="entry name" value="ADH_zinc_N"/>
    <property type="match status" value="1"/>
</dbReference>
<feature type="domain" description="Alcohol dehydrogenase-like C-terminal" evidence="6">
    <location>
        <begin position="178"/>
        <end position="282"/>
    </location>
</feature>
<gene>
    <name evidence="7" type="ORF">ACFOX0_25360</name>
</gene>
<reference evidence="8" key="1">
    <citation type="journal article" date="2019" name="Int. J. Syst. Evol. Microbiol.">
        <title>The Global Catalogue of Microorganisms (GCM) 10K type strain sequencing project: providing services to taxonomists for standard genome sequencing and annotation.</title>
        <authorList>
            <consortium name="The Broad Institute Genomics Platform"/>
            <consortium name="The Broad Institute Genome Sequencing Center for Infectious Disease"/>
            <person name="Wu L."/>
            <person name="Ma J."/>
        </authorList>
    </citation>
    <scope>NUCLEOTIDE SEQUENCE [LARGE SCALE GENOMIC DNA]</scope>
    <source>
        <strain evidence="8">2902at01</strain>
    </source>
</reference>
<protein>
    <submittedName>
        <fullName evidence="7">Zinc-binding alcohol dehydrogenase</fullName>
    </submittedName>
</protein>
<organism evidence="7 8">
    <name type="scientific">Micromonospora zhanjiangensis</name>
    <dbReference type="NCBI Taxonomy" id="1522057"/>
    <lineage>
        <taxon>Bacteria</taxon>
        <taxon>Bacillati</taxon>
        <taxon>Actinomycetota</taxon>
        <taxon>Actinomycetes</taxon>
        <taxon>Micromonosporales</taxon>
        <taxon>Micromonosporaceae</taxon>
        <taxon>Micromonospora</taxon>
    </lineage>
</organism>
<sequence length="362" mass="38358">MADRVVVVTGPGRVELRTEPQAPVPDGGFRVETLFSGVSAGTELSYVKGTNPYLRATWDAGLGLFRPGAPSTPYPVTRLGYMQVARVTHSRTPGVTEGQVGAMAYGHRTGHLADPLVDRFVPLPPDLDPMLGVYLAHMGPICANGLLHAAADAHGPAVRDLGDGVRGRRVAVTGAGVVALLTALFAVRHGAASVVVLDPTPARRAVAEALGLETLDPDAADPATVLKTRWAHGPGDRGADVVFQCRGQASALRLALRLLRPQGTVIDLAFYQGGADEVRFGEEFHHNGLTLRCAQIGRVPRGLAPAWDRDRLSGETVDLLRAYGGLISANLISAVVPFDEAPALLTDLARRRRREIQVILSG</sequence>
<keyword evidence="4" id="KW-0862">Zinc</keyword>
<comment type="cofactor">
    <cofactor evidence="1">
        <name>Zn(2+)</name>
        <dbReference type="ChEBI" id="CHEBI:29105"/>
    </cofactor>
</comment>
<dbReference type="PANTHER" id="PTHR43350:SF19">
    <property type="entry name" value="D-GULOSIDE 3-DEHYDROGENASE"/>
    <property type="match status" value="1"/>
</dbReference>
<dbReference type="CDD" id="cd08255">
    <property type="entry name" value="2-desacetyl-2-hydroxyethyl_bacteriochlorophyllide_like"/>
    <property type="match status" value="1"/>
</dbReference>
<comment type="similarity">
    <text evidence="2">Belongs to the zinc-containing alcohol dehydrogenase family.</text>
</comment>